<evidence type="ECO:0000256" key="2">
    <source>
        <dbReference type="ARBA" id="ARBA00022723"/>
    </source>
</evidence>
<dbReference type="EMBL" id="CAJDYZ010009472">
    <property type="protein sequence ID" value="CAD1476572.1"/>
    <property type="molecule type" value="Genomic_DNA"/>
</dbReference>
<dbReference type="PROSITE" id="PS50157">
    <property type="entry name" value="ZINC_FINGER_C2H2_2"/>
    <property type="match status" value="2"/>
</dbReference>
<evidence type="ECO:0000256" key="5">
    <source>
        <dbReference type="ARBA" id="ARBA00022833"/>
    </source>
</evidence>
<keyword evidence="8" id="KW-1133">Transmembrane helix</keyword>
<evidence type="ECO:0000313" key="11">
    <source>
        <dbReference type="Proteomes" id="UP000752696"/>
    </source>
</evidence>
<keyword evidence="8" id="KW-0472">Membrane</keyword>
<comment type="caution">
    <text evidence="10">The sequence shown here is derived from an EMBL/GenBank/DDBJ whole genome shotgun (WGS) entry which is preliminary data.</text>
</comment>
<dbReference type="SMART" id="SM00355">
    <property type="entry name" value="ZnF_C2H2"/>
    <property type="match status" value="2"/>
</dbReference>
<dbReference type="InterPro" id="IPR036236">
    <property type="entry name" value="Znf_C2H2_sf"/>
</dbReference>
<feature type="domain" description="C2H2-type" evidence="9">
    <location>
        <begin position="84"/>
        <end position="107"/>
    </location>
</feature>
<reference evidence="10" key="1">
    <citation type="submission" date="2020-07" db="EMBL/GenBank/DDBJ databases">
        <authorList>
            <person name="Nazaruddin N."/>
        </authorList>
    </citation>
    <scope>NUCLEOTIDE SEQUENCE</scope>
</reference>
<evidence type="ECO:0000256" key="8">
    <source>
        <dbReference type="SAM" id="Phobius"/>
    </source>
</evidence>
<keyword evidence="2" id="KW-0479">Metal-binding</keyword>
<evidence type="ECO:0000256" key="6">
    <source>
        <dbReference type="ARBA" id="ARBA00023242"/>
    </source>
</evidence>
<sequence>SCSPFIYAIIFNLINASITLCLHDFAESMWLRRDHRRQRLGTRQGMEDQFNETRFFCETCGKSYKWKESLFKHKRVECGKLPQFICKVCGYRFMHKHHLVKHLTSIHRIAPLNGTAMLVFQ</sequence>
<gene>
    <name evidence="10" type="ORF">MHI_LOCUS656083</name>
</gene>
<dbReference type="Proteomes" id="UP000752696">
    <property type="component" value="Unassembled WGS sequence"/>
</dbReference>
<keyword evidence="6" id="KW-0539">Nucleus</keyword>
<evidence type="ECO:0000256" key="7">
    <source>
        <dbReference type="PROSITE-ProRule" id="PRU00042"/>
    </source>
</evidence>
<evidence type="ECO:0000256" key="1">
    <source>
        <dbReference type="ARBA" id="ARBA00004123"/>
    </source>
</evidence>
<dbReference type="SUPFAM" id="SSF57667">
    <property type="entry name" value="beta-beta-alpha zinc fingers"/>
    <property type="match status" value="1"/>
</dbReference>
<accession>A0A6V7H9T8</accession>
<name>A0A6V7H9T8_9HYME</name>
<dbReference type="AlphaFoldDB" id="A0A6V7H9T8"/>
<dbReference type="Gene3D" id="3.30.160.60">
    <property type="entry name" value="Classic Zinc Finger"/>
    <property type="match status" value="1"/>
</dbReference>
<evidence type="ECO:0000256" key="3">
    <source>
        <dbReference type="ARBA" id="ARBA00022737"/>
    </source>
</evidence>
<keyword evidence="11" id="KW-1185">Reference proteome</keyword>
<dbReference type="InterPro" id="IPR013087">
    <property type="entry name" value="Znf_C2H2_type"/>
</dbReference>
<feature type="transmembrane region" description="Helical" evidence="8">
    <location>
        <begin position="6"/>
        <end position="26"/>
    </location>
</feature>
<dbReference type="InterPro" id="IPR050888">
    <property type="entry name" value="ZnF_C2H2-type_TF"/>
</dbReference>
<keyword evidence="5" id="KW-0862">Zinc</keyword>
<evidence type="ECO:0000256" key="4">
    <source>
        <dbReference type="ARBA" id="ARBA00022771"/>
    </source>
</evidence>
<dbReference type="OrthoDB" id="10004641at2759"/>
<dbReference type="PANTHER" id="PTHR24406">
    <property type="entry name" value="TRANSCRIPTIONAL REPRESSOR CTCFL-RELATED"/>
    <property type="match status" value="1"/>
</dbReference>
<dbReference type="GO" id="GO:0005634">
    <property type="term" value="C:nucleus"/>
    <property type="evidence" value="ECO:0007669"/>
    <property type="project" value="UniProtKB-SubCell"/>
</dbReference>
<feature type="non-terminal residue" evidence="10">
    <location>
        <position position="1"/>
    </location>
</feature>
<keyword evidence="3" id="KW-0677">Repeat</keyword>
<dbReference type="GO" id="GO:0008270">
    <property type="term" value="F:zinc ion binding"/>
    <property type="evidence" value="ECO:0007669"/>
    <property type="project" value="UniProtKB-KW"/>
</dbReference>
<proteinExistence type="predicted"/>
<comment type="subcellular location">
    <subcellularLocation>
        <location evidence="1">Nucleus</location>
    </subcellularLocation>
</comment>
<organism evidence="10 11">
    <name type="scientific">Heterotrigona itama</name>
    <dbReference type="NCBI Taxonomy" id="395501"/>
    <lineage>
        <taxon>Eukaryota</taxon>
        <taxon>Metazoa</taxon>
        <taxon>Ecdysozoa</taxon>
        <taxon>Arthropoda</taxon>
        <taxon>Hexapoda</taxon>
        <taxon>Insecta</taxon>
        <taxon>Pterygota</taxon>
        <taxon>Neoptera</taxon>
        <taxon>Endopterygota</taxon>
        <taxon>Hymenoptera</taxon>
        <taxon>Apocrita</taxon>
        <taxon>Aculeata</taxon>
        <taxon>Apoidea</taxon>
        <taxon>Anthophila</taxon>
        <taxon>Apidae</taxon>
        <taxon>Heterotrigona</taxon>
    </lineage>
</organism>
<protein>
    <recommendedName>
        <fullName evidence="9">C2H2-type domain-containing protein</fullName>
    </recommendedName>
</protein>
<keyword evidence="4 7" id="KW-0863">Zinc-finger</keyword>
<evidence type="ECO:0000259" key="9">
    <source>
        <dbReference type="PROSITE" id="PS50157"/>
    </source>
</evidence>
<keyword evidence="8" id="KW-0812">Transmembrane</keyword>
<evidence type="ECO:0000313" key="10">
    <source>
        <dbReference type="EMBL" id="CAD1476572.1"/>
    </source>
</evidence>
<feature type="domain" description="C2H2-type" evidence="9">
    <location>
        <begin position="55"/>
        <end position="82"/>
    </location>
</feature>
<dbReference type="PROSITE" id="PS00028">
    <property type="entry name" value="ZINC_FINGER_C2H2_1"/>
    <property type="match status" value="1"/>
</dbReference>